<dbReference type="Proteomes" id="UP000824890">
    <property type="component" value="Unassembled WGS sequence"/>
</dbReference>
<dbReference type="EMBL" id="JAGKQM010000018">
    <property type="protein sequence ID" value="KAH0863524.1"/>
    <property type="molecule type" value="Genomic_DNA"/>
</dbReference>
<reference evidence="3 4" key="1">
    <citation type="submission" date="2021-05" db="EMBL/GenBank/DDBJ databases">
        <title>Genome Assembly of Synthetic Allotetraploid Brassica napus Reveals Homoeologous Exchanges between Subgenomes.</title>
        <authorList>
            <person name="Davis J.T."/>
        </authorList>
    </citation>
    <scope>NUCLEOTIDE SEQUENCE [LARGE SCALE GENOMIC DNA]</scope>
    <source>
        <strain evidence="4">cv. Da-Ae</strain>
        <tissue evidence="3">Seedling</tissue>
    </source>
</reference>
<feature type="compositionally biased region" description="Pro residues" evidence="1">
    <location>
        <begin position="37"/>
        <end position="52"/>
    </location>
</feature>
<proteinExistence type="predicted"/>
<evidence type="ECO:0000313" key="3">
    <source>
        <dbReference type="EMBL" id="KAH0863524.1"/>
    </source>
</evidence>
<comment type="caution">
    <text evidence="3">The sequence shown here is derived from an EMBL/GenBank/DDBJ whole genome shotgun (WGS) entry which is preliminary data.</text>
</comment>
<dbReference type="PANTHER" id="PTHR13448">
    <property type="entry name" value="TRANSMEMBRANE PROTEIN 214"/>
    <property type="match status" value="1"/>
</dbReference>
<organism evidence="3 4">
    <name type="scientific">Brassica napus</name>
    <name type="common">Rape</name>
    <dbReference type="NCBI Taxonomy" id="3708"/>
    <lineage>
        <taxon>Eukaryota</taxon>
        <taxon>Viridiplantae</taxon>
        <taxon>Streptophyta</taxon>
        <taxon>Embryophyta</taxon>
        <taxon>Tracheophyta</taxon>
        <taxon>Spermatophyta</taxon>
        <taxon>Magnoliopsida</taxon>
        <taxon>eudicotyledons</taxon>
        <taxon>Gunneridae</taxon>
        <taxon>Pentapetalae</taxon>
        <taxon>rosids</taxon>
        <taxon>malvids</taxon>
        <taxon>Brassicales</taxon>
        <taxon>Brassicaceae</taxon>
        <taxon>Brassiceae</taxon>
        <taxon>Brassica</taxon>
    </lineage>
</organism>
<evidence type="ECO:0000256" key="2">
    <source>
        <dbReference type="SAM" id="Phobius"/>
    </source>
</evidence>
<evidence type="ECO:0000313" key="4">
    <source>
        <dbReference type="Proteomes" id="UP000824890"/>
    </source>
</evidence>
<accession>A0ABQ7Y5S4</accession>
<sequence>MLSEGVTLLKLLPSSQVDSAEQRFVIGERTLSGNLVAPPPRSPEPPDPPVPPDLLHSPLNRTSTHPYRPFRSMNTQLDRYVPNLALRVGSPPLQDWCSNVEILVEENVSRLVSLQYSANQSFEDWLLIVKVWVVISFVDVQPFFLTSGGLSTRFIYEIRRHHGVEAKLNQICLAGRVYCSTVLAAPCFSIAIHVDLLPTGNDNTTTASISVRRSIHVSISIMCALQRFSLVLWTTTTSPTGRGEFDLSLLSGEQSENDWRDIPLSKTLYWNFKSKFRHFRPSGHCYGVSQLLTAMLSDLFEIHIVSSESSVGVSTDFAGLMGCSATSSSSTGLFAVQTYLLGLFNVDSDYFLLAAVSIVSRVQVKSFQMFLYFEQVSLCNISILCVIVLHLLLVTLSSISPVVIFLSLNIVPRECWREDELLSRYTDYFAKALSGVAFPWVKMFNESPNLSTLIDVSLSHIPQSIYGTTRNWMNMPPVEVGMFVALAIVLHCKPEALTSVLPTLREDPKYQGHDKLPLTVWMIAQVRGGL</sequence>
<protein>
    <submittedName>
        <fullName evidence="3">Uncharacterized protein</fullName>
    </submittedName>
</protein>
<keyword evidence="4" id="KW-1185">Reference proteome</keyword>
<gene>
    <name evidence="3" type="ORF">HID58_080735</name>
</gene>
<name>A0ABQ7Y5S4_BRANA</name>
<evidence type="ECO:0000256" key="1">
    <source>
        <dbReference type="SAM" id="MobiDB-lite"/>
    </source>
</evidence>
<dbReference type="InterPro" id="IPR019308">
    <property type="entry name" value="TMEM214"/>
</dbReference>
<feature type="transmembrane region" description="Helical" evidence="2">
    <location>
        <begin position="381"/>
        <end position="408"/>
    </location>
</feature>
<keyword evidence="2" id="KW-0812">Transmembrane</keyword>
<keyword evidence="2" id="KW-0472">Membrane</keyword>
<keyword evidence="2" id="KW-1133">Transmembrane helix</keyword>
<feature type="region of interest" description="Disordered" evidence="1">
    <location>
        <begin position="32"/>
        <end position="58"/>
    </location>
</feature>
<dbReference type="PANTHER" id="PTHR13448:SF13">
    <property type="entry name" value="(RAPE) HYPOTHETICAL PROTEIN"/>
    <property type="match status" value="1"/>
</dbReference>